<evidence type="ECO:0000313" key="1">
    <source>
        <dbReference type="EMBL" id="CDW43857.1"/>
    </source>
</evidence>
<dbReference type="AlphaFoldDB" id="A0A0K2V153"/>
<protein>
    <submittedName>
        <fullName evidence="1">Uncharacterized protein</fullName>
    </submittedName>
</protein>
<proteinExistence type="predicted"/>
<organism evidence="1">
    <name type="scientific">Lepeophtheirus salmonis</name>
    <name type="common">Salmon louse</name>
    <name type="synonym">Caligus salmonis</name>
    <dbReference type="NCBI Taxonomy" id="72036"/>
    <lineage>
        <taxon>Eukaryota</taxon>
        <taxon>Metazoa</taxon>
        <taxon>Ecdysozoa</taxon>
        <taxon>Arthropoda</taxon>
        <taxon>Crustacea</taxon>
        <taxon>Multicrustacea</taxon>
        <taxon>Hexanauplia</taxon>
        <taxon>Copepoda</taxon>
        <taxon>Siphonostomatoida</taxon>
        <taxon>Caligidae</taxon>
        <taxon>Lepeophtheirus</taxon>
    </lineage>
</organism>
<sequence>CNKRSKTNFTDLFQKTGYNKLTFFPEKHVAMDEIKPIVRALVKVNVKIQLLQTKKKPLGHFPTAIIWKKLTNETMESIEVFSKNRGTENLFLVQLGNVTYSNDQIRKFLSDIPIFTSFYWICIDDIVLEINLFGKYHSPIIRSVKYDMNGKIKKDYLNFNGIHFKTYSRPWYSYLEMNCSQDFDSPCNCTGKTIQLTDIIANILNFTYSCYMTKSTEWGFEVKNKVPVTLLEHMAYGISDFGLPILVWTEKRNKIVDFVKCSTFTTGAIVYNTGQQDLHSLFRAFSKKTWILL</sequence>
<dbReference type="EMBL" id="HACA01026496">
    <property type="protein sequence ID" value="CDW43857.1"/>
    <property type="molecule type" value="Transcribed_RNA"/>
</dbReference>
<dbReference type="Gene3D" id="3.40.190.10">
    <property type="entry name" value="Periplasmic binding protein-like II"/>
    <property type="match status" value="1"/>
</dbReference>
<accession>A0A0K2V153</accession>
<feature type="non-terminal residue" evidence="1">
    <location>
        <position position="1"/>
    </location>
</feature>
<name>A0A0K2V153_LEPSM</name>
<feature type="non-terminal residue" evidence="1">
    <location>
        <position position="293"/>
    </location>
</feature>
<reference evidence="1" key="1">
    <citation type="submission" date="2014-05" db="EMBL/GenBank/DDBJ databases">
        <authorList>
            <person name="Chronopoulou M."/>
        </authorList>
    </citation>
    <scope>NUCLEOTIDE SEQUENCE</scope>
    <source>
        <tissue evidence="1">Whole organism</tissue>
    </source>
</reference>